<proteinExistence type="predicted"/>
<dbReference type="Proteomes" id="UP000187172">
    <property type="component" value="Unassembled WGS sequence"/>
</dbReference>
<dbReference type="Gene3D" id="3.40.50.2300">
    <property type="match status" value="2"/>
</dbReference>
<evidence type="ECO:0000256" key="2">
    <source>
        <dbReference type="ARBA" id="ARBA00023125"/>
    </source>
</evidence>
<evidence type="ECO:0000256" key="1">
    <source>
        <dbReference type="ARBA" id="ARBA00023015"/>
    </source>
</evidence>
<keyword evidence="3" id="KW-0804">Transcription</keyword>
<dbReference type="Gene3D" id="1.10.260.40">
    <property type="entry name" value="lambda repressor-like DNA-binding domains"/>
    <property type="match status" value="1"/>
</dbReference>
<dbReference type="InterPro" id="IPR000843">
    <property type="entry name" value="HTH_LacI"/>
</dbReference>
<evidence type="ECO:0000259" key="4">
    <source>
        <dbReference type="PROSITE" id="PS50932"/>
    </source>
</evidence>
<dbReference type="PANTHER" id="PTHR30146:SF109">
    <property type="entry name" value="HTH-TYPE TRANSCRIPTIONAL REGULATOR GALS"/>
    <property type="match status" value="1"/>
</dbReference>
<dbReference type="SMART" id="SM00354">
    <property type="entry name" value="HTH_LACI"/>
    <property type="match status" value="1"/>
</dbReference>
<dbReference type="InterPro" id="IPR046335">
    <property type="entry name" value="LacI/GalR-like_sensor"/>
</dbReference>
<dbReference type="Pfam" id="PF13377">
    <property type="entry name" value="Peripla_BP_3"/>
    <property type="match status" value="1"/>
</dbReference>
<dbReference type="RefSeq" id="WP_076167743.1">
    <property type="nucleotide sequence ID" value="NZ_MRTP01000001.1"/>
</dbReference>
<protein>
    <submittedName>
        <fullName evidence="5">LacI family transcriptional regulator</fullName>
    </submittedName>
</protein>
<dbReference type="PROSITE" id="PS50932">
    <property type="entry name" value="HTH_LACI_2"/>
    <property type="match status" value="1"/>
</dbReference>
<dbReference type="Pfam" id="PF00356">
    <property type="entry name" value="LacI"/>
    <property type="match status" value="1"/>
</dbReference>
<keyword evidence="2" id="KW-0238">DNA-binding</keyword>
<evidence type="ECO:0000256" key="3">
    <source>
        <dbReference type="ARBA" id="ARBA00023163"/>
    </source>
</evidence>
<dbReference type="SUPFAM" id="SSF47413">
    <property type="entry name" value="lambda repressor-like DNA-binding domains"/>
    <property type="match status" value="1"/>
</dbReference>
<accession>A0A1R1F2R8</accession>
<evidence type="ECO:0000313" key="6">
    <source>
        <dbReference type="Proteomes" id="UP000187172"/>
    </source>
</evidence>
<organism evidence="5 6">
    <name type="scientific">Paenibacillus rhizosphaerae</name>
    <dbReference type="NCBI Taxonomy" id="297318"/>
    <lineage>
        <taxon>Bacteria</taxon>
        <taxon>Bacillati</taxon>
        <taxon>Bacillota</taxon>
        <taxon>Bacilli</taxon>
        <taxon>Bacillales</taxon>
        <taxon>Paenibacillaceae</taxon>
        <taxon>Paenibacillus</taxon>
    </lineage>
</organism>
<sequence>MYARTSFGKGGVAIASRKEVAELAGVSEATVSRVLNGVGPMKEETRQRVMEAAKKLNYVPSALARNFATSRSGNIGVVLPYVPKVHMFSSFFFSEILSGIGSKARELGHDILLLFQTPGESMDYVRWFHAHKIDTCIILGAKDDPEELLALRRLAEEGLPFCLINQHFEGEPFSEVDADHVQGSYMAVRHLIEQGYRRIAFMNGPLTYSNSRDRLQGCEKALAEAGLVLEEELIFSGNFSRSSGITAASELMKVIDQVDAVFAANDRMAIGLMQGLRDLGLSEERFPAMFGYDNSDASQVTTPELSSVKVPFYEMGEIAVAEVLKRLEQGASASGEPFRIMLPTELVIRASSQNLRL</sequence>
<dbReference type="InterPro" id="IPR028082">
    <property type="entry name" value="Peripla_BP_I"/>
</dbReference>
<keyword evidence="6" id="KW-1185">Reference proteome</keyword>
<keyword evidence="1" id="KW-0805">Transcription regulation</keyword>
<dbReference type="GO" id="GO:0000976">
    <property type="term" value="F:transcription cis-regulatory region binding"/>
    <property type="evidence" value="ECO:0007669"/>
    <property type="project" value="TreeGrafter"/>
</dbReference>
<dbReference type="PANTHER" id="PTHR30146">
    <property type="entry name" value="LACI-RELATED TRANSCRIPTIONAL REPRESSOR"/>
    <property type="match status" value="1"/>
</dbReference>
<feature type="domain" description="HTH lacI-type" evidence="4">
    <location>
        <begin position="15"/>
        <end position="69"/>
    </location>
</feature>
<dbReference type="SUPFAM" id="SSF53822">
    <property type="entry name" value="Periplasmic binding protein-like I"/>
    <property type="match status" value="1"/>
</dbReference>
<dbReference type="InterPro" id="IPR010982">
    <property type="entry name" value="Lambda_DNA-bd_dom_sf"/>
</dbReference>
<name>A0A1R1F2R8_9BACL</name>
<dbReference type="AlphaFoldDB" id="A0A1R1F2R8"/>
<dbReference type="STRING" id="297318.BK138_07115"/>
<dbReference type="GO" id="GO:0003700">
    <property type="term" value="F:DNA-binding transcription factor activity"/>
    <property type="evidence" value="ECO:0007669"/>
    <property type="project" value="TreeGrafter"/>
</dbReference>
<dbReference type="EMBL" id="MRTP01000001">
    <property type="protein sequence ID" value="OMF58302.1"/>
    <property type="molecule type" value="Genomic_DNA"/>
</dbReference>
<dbReference type="CDD" id="cd06267">
    <property type="entry name" value="PBP1_LacI_sugar_binding-like"/>
    <property type="match status" value="1"/>
</dbReference>
<gene>
    <name evidence="5" type="ORF">BK138_07115</name>
</gene>
<dbReference type="CDD" id="cd01392">
    <property type="entry name" value="HTH_LacI"/>
    <property type="match status" value="1"/>
</dbReference>
<evidence type="ECO:0000313" key="5">
    <source>
        <dbReference type="EMBL" id="OMF58302.1"/>
    </source>
</evidence>
<reference evidence="5 6" key="1">
    <citation type="submission" date="2016-11" db="EMBL/GenBank/DDBJ databases">
        <title>Paenibacillus species isolates.</title>
        <authorList>
            <person name="Beno S.M."/>
        </authorList>
    </citation>
    <scope>NUCLEOTIDE SEQUENCE [LARGE SCALE GENOMIC DNA]</scope>
    <source>
        <strain evidence="5 6">FSL R5-0378</strain>
    </source>
</reference>
<comment type="caution">
    <text evidence="5">The sequence shown here is derived from an EMBL/GenBank/DDBJ whole genome shotgun (WGS) entry which is preliminary data.</text>
</comment>